<organism evidence="1 2">
    <name type="scientific">Kribbella koreensis</name>
    <dbReference type="NCBI Taxonomy" id="57909"/>
    <lineage>
        <taxon>Bacteria</taxon>
        <taxon>Bacillati</taxon>
        <taxon>Actinomycetota</taxon>
        <taxon>Actinomycetes</taxon>
        <taxon>Propionibacteriales</taxon>
        <taxon>Kribbellaceae</taxon>
        <taxon>Kribbella</taxon>
    </lineage>
</organism>
<sequence>MIDYDGRRFRDVAHAEGDGPSAVYRQRGDLLWGDFSGGKVRRGSLTGLCRPDGSIEFTYTMALADGTVLAGHCESTPEMLPDGRIRLHERWERYGPQAASGVSQLDEIASPL</sequence>
<evidence type="ECO:0000313" key="1">
    <source>
        <dbReference type="EMBL" id="GAA0931052.1"/>
    </source>
</evidence>
<dbReference type="RefSeq" id="WP_343966174.1">
    <property type="nucleotide sequence ID" value="NZ_BAAAHK010000003.1"/>
</dbReference>
<dbReference type="EMBL" id="BAAAHK010000003">
    <property type="protein sequence ID" value="GAA0931052.1"/>
    <property type="molecule type" value="Genomic_DNA"/>
</dbReference>
<gene>
    <name evidence="1" type="ORF">GCM10009554_14710</name>
</gene>
<accession>A0ABN1PP20</accession>
<evidence type="ECO:0000313" key="2">
    <source>
        <dbReference type="Proteomes" id="UP001500542"/>
    </source>
</evidence>
<evidence type="ECO:0008006" key="3">
    <source>
        <dbReference type="Google" id="ProtNLM"/>
    </source>
</evidence>
<dbReference type="Proteomes" id="UP001500542">
    <property type="component" value="Unassembled WGS sequence"/>
</dbReference>
<dbReference type="InterPro" id="IPR058595">
    <property type="entry name" value="Avidin-like"/>
</dbReference>
<dbReference type="Pfam" id="PF26421">
    <property type="entry name" value="Avidin_like"/>
    <property type="match status" value="1"/>
</dbReference>
<name>A0ABN1PP20_9ACTN</name>
<reference evidence="2" key="1">
    <citation type="journal article" date="2019" name="Int. J. Syst. Evol. Microbiol.">
        <title>The Global Catalogue of Microorganisms (GCM) 10K type strain sequencing project: providing services to taxonomists for standard genome sequencing and annotation.</title>
        <authorList>
            <consortium name="The Broad Institute Genomics Platform"/>
            <consortium name="The Broad Institute Genome Sequencing Center for Infectious Disease"/>
            <person name="Wu L."/>
            <person name="Ma J."/>
        </authorList>
    </citation>
    <scope>NUCLEOTIDE SEQUENCE [LARGE SCALE GENOMIC DNA]</scope>
    <source>
        <strain evidence="2">JCM 10977</strain>
    </source>
</reference>
<keyword evidence="2" id="KW-1185">Reference proteome</keyword>
<protein>
    <recommendedName>
        <fullName evidence="3">N-acetylglutamate synthase</fullName>
    </recommendedName>
</protein>
<comment type="caution">
    <text evidence="1">The sequence shown here is derived from an EMBL/GenBank/DDBJ whole genome shotgun (WGS) entry which is preliminary data.</text>
</comment>
<proteinExistence type="predicted"/>